<name>A0ABU2WWH2_9ACTN</name>
<protein>
    <submittedName>
        <fullName evidence="2">Nuclear transport factor 2 family protein</fullName>
    </submittedName>
</protein>
<evidence type="ECO:0000313" key="3">
    <source>
        <dbReference type="Proteomes" id="UP001180973"/>
    </source>
</evidence>
<gene>
    <name evidence="2" type="ORF">RM555_14830</name>
</gene>
<dbReference type="InterPro" id="IPR037401">
    <property type="entry name" value="SnoaL-like"/>
</dbReference>
<organism evidence="2 3">
    <name type="scientific">Micromonospora reichwaldensis</name>
    <dbReference type="NCBI Taxonomy" id="3075516"/>
    <lineage>
        <taxon>Bacteria</taxon>
        <taxon>Bacillati</taxon>
        <taxon>Actinomycetota</taxon>
        <taxon>Actinomycetes</taxon>
        <taxon>Micromonosporales</taxon>
        <taxon>Micromonosporaceae</taxon>
        <taxon>Micromonospora</taxon>
    </lineage>
</organism>
<reference evidence="2" key="1">
    <citation type="submission" date="2023-09" db="EMBL/GenBank/DDBJ databases">
        <title>30 novel species of actinomycetes from the DSMZ collection.</title>
        <authorList>
            <person name="Nouioui I."/>
        </authorList>
    </citation>
    <scope>NUCLEOTIDE SEQUENCE</scope>
    <source>
        <strain evidence="2">DSM 115977</strain>
    </source>
</reference>
<accession>A0ABU2WWH2</accession>
<dbReference type="SUPFAM" id="SSF54427">
    <property type="entry name" value="NTF2-like"/>
    <property type="match status" value="1"/>
</dbReference>
<dbReference type="InterPro" id="IPR032710">
    <property type="entry name" value="NTF2-like_dom_sf"/>
</dbReference>
<comment type="caution">
    <text evidence="2">The sequence shown here is derived from an EMBL/GenBank/DDBJ whole genome shotgun (WGS) entry which is preliminary data.</text>
</comment>
<dbReference type="Pfam" id="PF13577">
    <property type="entry name" value="SnoaL_4"/>
    <property type="match status" value="1"/>
</dbReference>
<dbReference type="RefSeq" id="WP_311412277.1">
    <property type="nucleotide sequence ID" value="NZ_JAVRFL010000015.1"/>
</dbReference>
<dbReference type="CDD" id="cd00531">
    <property type="entry name" value="NTF2_like"/>
    <property type="match status" value="1"/>
</dbReference>
<keyword evidence="3" id="KW-1185">Reference proteome</keyword>
<evidence type="ECO:0000313" key="2">
    <source>
        <dbReference type="EMBL" id="MDT0530264.1"/>
    </source>
</evidence>
<sequence>MSPATDRAEIAELVARLAQALDERRFEDLRGVYTPDAETSSPRGALHGIDDIVDVVRRTSPEEESTQHLNTDVVVDLDGDHAEVGTHQLVYFFRRGEAPHRAAGVRARYTATRTPTGWRFARARISPLWQHVS</sequence>
<evidence type="ECO:0000259" key="1">
    <source>
        <dbReference type="Pfam" id="PF13577"/>
    </source>
</evidence>
<dbReference type="Proteomes" id="UP001180973">
    <property type="component" value="Unassembled WGS sequence"/>
</dbReference>
<dbReference type="EMBL" id="JAVRFL010000015">
    <property type="protein sequence ID" value="MDT0530264.1"/>
    <property type="molecule type" value="Genomic_DNA"/>
</dbReference>
<dbReference type="Gene3D" id="3.10.450.50">
    <property type="match status" value="1"/>
</dbReference>
<proteinExistence type="predicted"/>
<feature type="domain" description="SnoaL-like" evidence="1">
    <location>
        <begin position="4"/>
        <end position="123"/>
    </location>
</feature>